<sequence>MKKKLYQEWDRVLLLEKASPYVFRTRLERVLNHTVRYADCENDNQLSETCKLIAHKLMYISDQSNQTSDGCLNSFNILKQDMLVVKAGLEG</sequence>
<evidence type="ECO:0000313" key="1">
    <source>
        <dbReference type="EMBL" id="RKI89397.1"/>
    </source>
</evidence>
<comment type="caution">
    <text evidence="1">The sequence shown here is derived from an EMBL/GenBank/DDBJ whole genome shotgun (WGS) entry which is preliminary data.</text>
</comment>
<accession>A0A3A9ADC3</accession>
<dbReference type="OrthoDB" id="9912215at2"/>
<protein>
    <submittedName>
        <fullName evidence="1">Uncharacterized protein</fullName>
    </submittedName>
</protein>
<dbReference type="RefSeq" id="WP_120471740.1">
    <property type="nucleotide sequence ID" value="NZ_RAYQ01000023.1"/>
</dbReference>
<dbReference type="EMBL" id="RAYQ01000023">
    <property type="protein sequence ID" value="RKI89397.1"/>
    <property type="molecule type" value="Genomic_DNA"/>
</dbReference>
<evidence type="ECO:0000313" key="2">
    <source>
        <dbReference type="Proteomes" id="UP000280696"/>
    </source>
</evidence>
<reference evidence="1 2" key="1">
    <citation type="submission" date="2018-09" db="EMBL/GenBank/DDBJ databases">
        <title>Murine metabolic-syndrome-specific gut microbial biobank.</title>
        <authorList>
            <person name="Liu C."/>
        </authorList>
    </citation>
    <scope>NUCLEOTIDE SEQUENCE [LARGE SCALE GENOMIC DNA]</scope>
    <source>
        <strain evidence="1 2">0.1xD8-82</strain>
    </source>
</reference>
<dbReference type="Proteomes" id="UP000280696">
    <property type="component" value="Unassembled WGS sequence"/>
</dbReference>
<dbReference type="AlphaFoldDB" id="A0A3A9ADC3"/>
<name>A0A3A9ADC3_9FIRM</name>
<organism evidence="1 2">
    <name type="scientific">Parablautia intestinalis</name>
    <dbReference type="NCBI Taxonomy" id="2320100"/>
    <lineage>
        <taxon>Bacteria</taxon>
        <taxon>Bacillati</taxon>
        <taxon>Bacillota</taxon>
        <taxon>Clostridia</taxon>
        <taxon>Lachnospirales</taxon>
        <taxon>Lachnospiraceae</taxon>
        <taxon>Parablautia</taxon>
    </lineage>
</organism>
<gene>
    <name evidence="1" type="ORF">D7V94_18255</name>
</gene>
<proteinExistence type="predicted"/>
<keyword evidence="2" id="KW-1185">Reference proteome</keyword>